<dbReference type="AlphaFoldDB" id="A0AAD4HJC9"/>
<gene>
    <name evidence="1" type="ORF">F5891DRAFT_481731</name>
</gene>
<protein>
    <submittedName>
        <fullName evidence="1">Uncharacterized protein</fullName>
    </submittedName>
</protein>
<dbReference type="PROSITE" id="PS51257">
    <property type="entry name" value="PROKAR_LIPOPROTEIN"/>
    <property type="match status" value="1"/>
</dbReference>
<evidence type="ECO:0000313" key="1">
    <source>
        <dbReference type="EMBL" id="KAG1898316.1"/>
    </source>
</evidence>
<reference evidence="1" key="1">
    <citation type="journal article" date="2020" name="New Phytol.">
        <title>Comparative genomics reveals dynamic genome evolution in host specialist ectomycorrhizal fungi.</title>
        <authorList>
            <person name="Lofgren L.A."/>
            <person name="Nguyen N.H."/>
            <person name="Vilgalys R."/>
            <person name="Ruytinx J."/>
            <person name="Liao H.L."/>
            <person name="Branco S."/>
            <person name="Kuo A."/>
            <person name="LaButti K."/>
            <person name="Lipzen A."/>
            <person name="Andreopoulos W."/>
            <person name="Pangilinan J."/>
            <person name="Riley R."/>
            <person name="Hundley H."/>
            <person name="Na H."/>
            <person name="Barry K."/>
            <person name="Grigoriev I.V."/>
            <person name="Stajich J.E."/>
            <person name="Kennedy P.G."/>
        </authorList>
    </citation>
    <scope>NUCLEOTIDE SEQUENCE</scope>
    <source>
        <strain evidence="1">FC203</strain>
    </source>
</reference>
<evidence type="ECO:0000313" key="2">
    <source>
        <dbReference type="Proteomes" id="UP001195769"/>
    </source>
</evidence>
<name>A0AAD4HJC9_9AGAM</name>
<dbReference type="EMBL" id="JABBWK010000040">
    <property type="protein sequence ID" value="KAG1898316.1"/>
    <property type="molecule type" value="Genomic_DNA"/>
</dbReference>
<sequence length="102" mass="11524">MIERSGTFLGLIVMTAACQNTQSRTLNAAESHPLQMFKFQLHLTQNALVVELGPRVCKNERAGRMVRWRNKLCGEAIMMQAAAQLNVWYRFLSSTQESVPTP</sequence>
<organism evidence="1 2">
    <name type="scientific">Suillus fuscotomentosus</name>
    <dbReference type="NCBI Taxonomy" id="1912939"/>
    <lineage>
        <taxon>Eukaryota</taxon>
        <taxon>Fungi</taxon>
        <taxon>Dikarya</taxon>
        <taxon>Basidiomycota</taxon>
        <taxon>Agaricomycotina</taxon>
        <taxon>Agaricomycetes</taxon>
        <taxon>Agaricomycetidae</taxon>
        <taxon>Boletales</taxon>
        <taxon>Suillineae</taxon>
        <taxon>Suillaceae</taxon>
        <taxon>Suillus</taxon>
    </lineage>
</organism>
<dbReference type="Proteomes" id="UP001195769">
    <property type="component" value="Unassembled WGS sequence"/>
</dbReference>
<dbReference type="GeneID" id="64666294"/>
<keyword evidence="2" id="KW-1185">Reference proteome</keyword>
<proteinExistence type="predicted"/>
<dbReference type="RefSeq" id="XP_041223892.1">
    <property type="nucleotide sequence ID" value="XM_041371996.1"/>
</dbReference>
<comment type="caution">
    <text evidence="1">The sequence shown here is derived from an EMBL/GenBank/DDBJ whole genome shotgun (WGS) entry which is preliminary data.</text>
</comment>
<accession>A0AAD4HJC9</accession>